<proteinExistence type="predicted"/>
<protein>
    <submittedName>
        <fullName evidence="2">TIR domain-containing protein</fullName>
    </submittedName>
</protein>
<evidence type="ECO:0000313" key="3">
    <source>
        <dbReference type="Proteomes" id="UP000245469"/>
    </source>
</evidence>
<name>A0A316AA79_9ACTN</name>
<dbReference type="Proteomes" id="UP000245469">
    <property type="component" value="Unassembled WGS sequence"/>
</dbReference>
<evidence type="ECO:0000313" key="2">
    <source>
        <dbReference type="EMBL" id="PWJ54309.1"/>
    </source>
</evidence>
<gene>
    <name evidence="2" type="ORF">BXY45_1075</name>
</gene>
<dbReference type="RefSeq" id="WP_170131360.1">
    <property type="nucleotide sequence ID" value="NZ_QGDQ01000007.1"/>
</dbReference>
<dbReference type="Pfam" id="PF13676">
    <property type="entry name" value="TIR_2"/>
    <property type="match status" value="1"/>
</dbReference>
<sequence length="106" mass="11335">MTTGANGTDPRGPIFISYRQSDGAATAAALAWTLRAAGMPVWHDATDLPPGDTNERLAQALQSGLSGAVLLVTPEIQKSMVELPRLLELEQDPNFVLVLAEHRAGW</sequence>
<keyword evidence="3" id="KW-1185">Reference proteome</keyword>
<dbReference type="AlphaFoldDB" id="A0A316AA79"/>
<evidence type="ECO:0000259" key="1">
    <source>
        <dbReference type="Pfam" id="PF13676"/>
    </source>
</evidence>
<dbReference type="EMBL" id="QGDQ01000007">
    <property type="protein sequence ID" value="PWJ54309.1"/>
    <property type="molecule type" value="Genomic_DNA"/>
</dbReference>
<dbReference type="Gene3D" id="3.40.50.10140">
    <property type="entry name" value="Toll/interleukin-1 receptor homology (TIR) domain"/>
    <property type="match status" value="1"/>
</dbReference>
<dbReference type="InterPro" id="IPR035897">
    <property type="entry name" value="Toll_tir_struct_dom_sf"/>
</dbReference>
<dbReference type="SUPFAM" id="SSF52200">
    <property type="entry name" value="Toll/Interleukin receptor TIR domain"/>
    <property type="match status" value="1"/>
</dbReference>
<dbReference type="InterPro" id="IPR000157">
    <property type="entry name" value="TIR_dom"/>
</dbReference>
<dbReference type="GO" id="GO:0007165">
    <property type="term" value="P:signal transduction"/>
    <property type="evidence" value="ECO:0007669"/>
    <property type="project" value="InterPro"/>
</dbReference>
<organism evidence="2 3">
    <name type="scientific">Quadrisphaera granulorum</name>
    <dbReference type="NCBI Taxonomy" id="317664"/>
    <lineage>
        <taxon>Bacteria</taxon>
        <taxon>Bacillati</taxon>
        <taxon>Actinomycetota</taxon>
        <taxon>Actinomycetes</taxon>
        <taxon>Kineosporiales</taxon>
        <taxon>Kineosporiaceae</taxon>
        <taxon>Quadrisphaera</taxon>
    </lineage>
</organism>
<comment type="caution">
    <text evidence="2">The sequence shown here is derived from an EMBL/GenBank/DDBJ whole genome shotgun (WGS) entry which is preliminary data.</text>
</comment>
<accession>A0A316AA79</accession>
<feature type="domain" description="TIR" evidence="1">
    <location>
        <begin position="14"/>
        <end position="88"/>
    </location>
</feature>
<reference evidence="2 3" key="1">
    <citation type="submission" date="2018-03" db="EMBL/GenBank/DDBJ databases">
        <title>Genomic Encyclopedia of Archaeal and Bacterial Type Strains, Phase II (KMG-II): from individual species to whole genera.</title>
        <authorList>
            <person name="Goeker M."/>
        </authorList>
    </citation>
    <scope>NUCLEOTIDE SEQUENCE [LARGE SCALE GENOMIC DNA]</scope>
    <source>
        <strain evidence="2 3">DSM 44889</strain>
    </source>
</reference>